<keyword evidence="1 3" id="KW-0328">Glycosyltransferase</keyword>
<dbReference type="EC" id="2.4.-.-" evidence="3"/>
<dbReference type="PANTHER" id="PTHR30160:SF22">
    <property type="entry name" value="LIPOPOLYSACCHARIDE CORE BIOSYNTHESIS PROTEIN"/>
    <property type="match status" value="1"/>
</dbReference>
<dbReference type="Proteomes" id="UP001242368">
    <property type="component" value="Unassembled WGS sequence"/>
</dbReference>
<evidence type="ECO:0000256" key="1">
    <source>
        <dbReference type="ARBA" id="ARBA00022676"/>
    </source>
</evidence>
<dbReference type="EMBL" id="JAUFQU010000001">
    <property type="protein sequence ID" value="MDN3708542.1"/>
    <property type="molecule type" value="Genomic_DNA"/>
</dbReference>
<dbReference type="InterPro" id="IPR002201">
    <property type="entry name" value="Glyco_trans_9"/>
</dbReference>
<proteinExistence type="predicted"/>
<dbReference type="CDD" id="cd03789">
    <property type="entry name" value="GT9_LPS_heptosyltransferase"/>
    <property type="match status" value="1"/>
</dbReference>
<dbReference type="Pfam" id="PF01075">
    <property type="entry name" value="Glyco_transf_9"/>
    <property type="match status" value="1"/>
</dbReference>
<comment type="caution">
    <text evidence="3">The sequence shown here is derived from an EMBL/GenBank/DDBJ whole genome shotgun (WGS) entry which is preliminary data.</text>
</comment>
<gene>
    <name evidence="3" type="ORF">QW060_15680</name>
</gene>
<dbReference type="SUPFAM" id="SSF53756">
    <property type="entry name" value="UDP-Glycosyltransferase/glycogen phosphorylase"/>
    <property type="match status" value="1"/>
</dbReference>
<dbReference type="GO" id="GO:0016757">
    <property type="term" value="F:glycosyltransferase activity"/>
    <property type="evidence" value="ECO:0007669"/>
    <property type="project" value="UniProtKB-KW"/>
</dbReference>
<name>A0ABT8CVI3_9FLAO</name>
<keyword evidence="2 3" id="KW-0808">Transferase</keyword>
<keyword evidence="4" id="KW-1185">Reference proteome</keyword>
<evidence type="ECO:0000313" key="3">
    <source>
        <dbReference type="EMBL" id="MDN3708542.1"/>
    </source>
</evidence>
<dbReference type="Gene3D" id="3.40.50.2000">
    <property type="entry name" value="Glycogen Phosphorylase B"/>
    <property type="match status" value="2"/>
</dbReference>
<dbReference type="InterPro" id="IPR051199">
    <property type="entry name" value="LPS_LOS_Heptosyltrfase"/>
</dbReference>
<dbReference type="PANTHER" id="PTHR30160">
    <property type="entry name" value="TETRAACYLDISACCHARIDE 4'-KINASE-RELATED"/>
    <property type="match status" value="1"/>
</dbReference>
<evidence type="ECO:0000313" key="4">
    <source>
        <dbReference type="Proteomes" id="UP001242368"/>
    </source>
</evidence>
<evidence type="ECO:0000256" key="2">
    <source>
        <dbReference type="ARBA" id="ARBA00022679"/>
    </source>
</evidence>
<organism evidence="3 4">
    <name type="scientific">Paenimyroides ceti</name>
    <dbReference type="NCBI Taxonomy" id="395087"/>
    <lineage>
        <taxon>Bacteria</taxon>
        <taxon>Pseudomonadati</taxon>
        <taxon>Bacteroidota</taxon>
        <taxon>Flavobacteriia</taxon>
        <taxon>Flavobacteriales</taxon>
        <taxon>Flavobacteriaceae</taxon>
        <taxon>Paenimyroides</taxon>
    </lineage>
</organism>
<dbReference type="RefSeq" id="WP_290364403.1">
    <property type="nucleotide sequence ID" value="NZ_JAUFQU010000001.1"/>
</dbReference>
<accession>A0ABT8CVI3</accession>
<protein>
    <submittedName>
        <fullName evidence="3">Glycosyltransferase family 9 protein</fullName>
        <ecNumber evidence="3">2.4.-.-</ecNumber>
    </submittedName>
</protein>
<reference evidence="4" key="1">
    <citation type="journal article" date="2019" name="Int. J. Syst. Evol. Microbiol.">
        <title>The Global Catalogue of Microorganisms (GCM) 10K type strain sequencing project: providing services to taxonomists for standard genome sequencing and annotation.</title>
        <authorList>
            <consortium name="The Broad Institute Genomics Platform"/>
            <consortium name="The Broad Institute Genome Sequencing Center for Infectious Disease"/>
            <person name="Wu L."/>
            <person name="Ma J."/>
        </authorList>
    </citation>
    <scope>NUCLEOTIDE SEQUENCE [LARGE SCALE GENOMIC DNA]</scope>
    <source>
        <strain evidence="4">CECT 7184</strain>
    </source>
</reference>
<sequence length="342" mass="38965">MKHIIVFRLSAMGDVAMTVPVITALVQQFEDVEVTVVSRPFFRPFFEHLPRVHFFAVDVQGRHKGFLGLWRLYRELSKLKPDGFADFHNVLRSKIVRIFFCLSGIRTAYTDKGRAEKKALTRAENKVFKPLKTMVQRHCDTLSAFGFQVQLNNIILPQPKVLSAKIQNITGVKIKKWIGIAPFAQYKTKVYPEDLMREVIRKLALDDHYQLFLLGGGTEETELLNQMQQKLDNVIVVAGKLTLEEEMALISNFDLMLSMDSGNAHIAAMLGVKVLTLWGHTHPYAGFLPFNQSFDNTLTADRTRYPKIPTSVYGNKQVEGYEEVMRTISTDAVVEKIKDLSK</sequence>